<organism evidence="6 7">
    <name type="scientific">Drosophila erecta</name>
    <name type="common">Fruit fly</name>
    <dbReference type="NCBI Taxonomy" id="7220"/>
    <lineage>
        <taxon>Eukaryota</taxon>
        <taxon>Metazoa</taxon>
        <taxon>Ecdysozoa</taxon>
        <taxon>Arthropoda</taxon>
        <taxon>Hexapoda</taxon>
        <taxon>Insecta</taxon>
        <taxon>Pterygota</taxon>
        <taxon>Neoptera</taxon>
        <taxon>Endopterygota</taxon>
        <taxon>Diptera</taxon>
        <taxon>Brachycera</taxon>
        <taxon>Muscomorpha</taxon>
        <taxon>Ephydroidea</taxon>
        <taxon>Drosophilidae</taxon>
        <taxon>Drosophila</taxon>
        <taxon>Sophophora</taxon>
    </lineage>
</organism>
<evidence type="ECO:0000259" key="5">
    <source>
        <dbReference type="PROSITE" id="PS50279"/>
    </source>
</evidence>
<dbReference type="OrthoDB" id="4473401at2759"/>
<dbReference type="GO" id="GO:0004867">
    <property type="term" value="F:serine-type endopeptidase inhibitor activity"/>
    <property type="evidence" value="ECO:0007669"/>
    <property type="project" value="UniProtKB-KW"/>
</dbReference>
<dbReference type="SUPFAM" id="SSF57362">
    <property type="entry name" value="BPTI-like"/>
    <property type="match status" value="1"/>
</dbReference>
<feature type="domain" description="BPTI/Kunitz inhibitor" evidence="5">
    <location>
        <begin position="25"/>
        <end position="80"/>
    </location>
</feature>
<keyword evidence="2" id="KW-0722">Serine protease inhibitor</keyword>
<dbReference type="FunFam" id="4.10.410.10:FF:000020">
    <property type="entry name" value="Collagen, type VI, alpha 3"/>
    <property type="match status" value="1"/>
</dbReference>
<dbReference type="InterPro" id="IPR036880">
    <property type="entry name" value="Kunitz_BPTI_sf"/>
</dbReference>
<dbReference type="PROSITE" id="PS00280">
    <property type="entry name" value="BPTI_KUNITZ_1"/>
    <property type="match status" value="1"/>
</dbReference>
<keyword evidence="1" id="KW-0646">Protease inhibitor</keyword>
<keyword evidence="7" id="KW-1185">Reference proteome</keyword>
<feature type="chain" id="PRO_5006266850" description="BPTI/Kunitz inhibitor domain-containing protein" evidence="4">
    <location>
        <begin position="20"/>
        <end position="82"/>
    </location>
</feature>
<evidence type="ECO:0000313" key="6">
    <source>
        <dbReference type="EMBL" id="KQS70057.1"/>
    </source>
</evidence>
<dbReference type="PANTHER" id="PTHR10083:SF374">
    <property type="entry name" value="BPTI_KUNITZ INHIBITOR DOMAIN-CONTAINING PROTEIN"/>
    <property type="match status" value="1"/>
</dbReference>
<dbReference type="KEGG" id="der:26526742"/>
<name>A0A0Q5WI89_DROER</name>
<reference evidence="6 7" key="2">
    <citation type="journal article" date="2008" name="Bioinformatics">
        <title>Assembly reconciliation.</title>
        <authorList>
            <person name="Zimin A.V."/>
            <person name="Smith D.R."/>
            <person name="Sutton G."/>
            <person name="Yorke J.A."/>
        </authorList>
    </citation>
    <scope>NUCLEOTIDE SEQUENCE [LARGE SCALE GENOMIC DNA]</scope>
    <source>
        <strain evidence="6 7">TSC#14021-0224.01</strain>
    </source>
</reference>
<dbReference type="PROSITE" id="PS50279">
    <property type="entry name" value="BPTI_KUNITZ_2"/>
    <property type="match status" value="1"/>
</dbReference>
<evidence type="ECO:0000256" key="1">
    <source>
        <dbReference type="ARBA" id="ARBA00022690"/>
    </source>
</evidence>
<dbReference type="InterPro" id="IPR050098">
    <property type="entry name" value="TFPI/VKTCI-like"/>
</dbReference>
<dbReference type="EMBL" id="CH954177">
    <property type="protein sequence ID" value="KQS70057.1"/>
    <property type="molecule type" value="Genomic_DNA"/>
</dbReference>
<dbReference type="Pfam" id="PF00014">
    <property type="entry name" value="Kunitz_BPTI"/>
    <property type="match status" value="1"/>
</dbReference>
<dbReference type="SMR" id="A0A0Q5WI89"/>
<dbReference type="InterPro" id="IPR020901">
    <property type="entry name" value="Prtase_inh_Kunz-CS"/>
</dbReference>
<accession>A0A0Q5WI89</accession>
<dbReference type="PRINTS" id="PR00759">
    <property type="entry name" value="BASICPTASE"/>
</dbReference>
<dbReference type="Gene3D" id="4.10.410.10">
    <property type="entry name" value="Pancreatic trypsin inhibitor Kunitz domain"/>
    <property type="match status" value="1"/>
</dbReference>
<evidence type="ECO:0000313" key="7">
    <source>
        <dbReference type="Proteomes" id="UP000008711"/>
    </source>
</evidence>
<dbReference type="AlphaFoldDB" id="A0A0Q5WI89"/>
<dbReference type="SMART" id="SM00131">
    <property type="entry name" value="KU"/>
    <property type="match status" value="1"/>
</dbReference>
<keyword evidence="3" id="KW-1015">Disulfide bond</keyword>
<evidence type="ECO:0000256" key="3">
    <source>
        <dbReference type="ARBA" id="ARBA00023157"/>
    </source>
</evidence>
<dbReference type="GO" id="GO:0005615">
    <property type="term" value="C:extracellular space"/>
    <property type="evidence" value="ECO:0007669"/>
    <property type="project" value="TreeGrafter"/>
</dbReference>
<dbReference type="Proteomes" id="UP000008711">
    <property type="component" value="Unassembled WGS sequence"/>
</dbReference>
<reference evidence="6 7" key="1">
    <citation type="journal article" date="2007" name="Nature">
        <title>Evolution of genes and genomes on the Drosophila phylogeny.</title>
        <authorList>
            <consortium name="Drosophila 12 Genomes Consortium"/>
            <person name="Clark A.G."/>
            <person name="Eisen M.B."/>
            <person name="Smith D.R."/>
            <person name="Bergman C.M."/>
            <person name="Oliver B."/>
            <person name="Markow T.A."/>
            <person name="Kaufman T.C."/>
            <person name="Kellis M."/>
            <person name="Gelbart W."/>
            <person name="Iyer V.N."/>
            <person name="Pollard D.A."/>
            <person name="Sackton T.B."/>
            <person name="Larracuente A.M."/>
            <person name="Singh N.D."/>
            <person name="Abad J.P."/>
            <person name="Abt D.N."/>
            <person name="Adryan B."/>
            <person name="Aguade M."/>
            <person name="Akashi H."/>
            <person name="Anderson W.W."/>
            <person name="Aquadro C.F."/>
            <person name="Ardell D.H."/>
            <person name="Arguello R."/>
            <person name="Artieri C.G."/>
            <person name="Barbash D.A."/>
            <person name="Barker D."/>
            <person name="Barsanti P."/>
            <person name="Batterham P."/>
            <person name="Batzoglou S."/>
            <person name="Begun D."/>
            <person name="Bhutkar A."/>
            <person name="Blanco E."/>
            <person name="Bosak S.A."/>
            <person name="Bradley R.K."/>
            <person name="Brand A.D."/>
            <person name="Brent M.R."/>
            <person name="Brooks A.N."/>
            <person name="Brown R.H."/>
            <person name="Butlin R.K."/>
            <person name="Caggese C."/>
            <person name="Calvi B.R."/>
            <person name="Bernardo de Carvalho A."/>
            <person name="Caspi A."/>
            <person name="Castrezana S."/>
            <person name="Celniker S.E."/>
            <person name="Chang J.L."/>
            <person name="Chapple C."/>
            <person name="Chatterji S."/>
            <person name="Chinwalla A."/>
            <person name="Civetta A."/>
            <person name="Clifton S.W."/>
            <person name="Comeron J.M."/>
            <person name="Costello J.C."/>
            <person name="Coyne J.A."/>
            <person name="Daub J."/>
            <person name="David R.G."/>
            <person name="Delcher A.L."/>
            <person name="Delehaunty K."/>
            <person name="Do C.B."/>
            <person name="Ebling H."/>
            <person name="Edwards K."/>
            <person name="Eickbush T."/>
            <person name="Evans J.D."/>
            <person name="Filipski A."/>
            <person name="Findeiss S."/>
            <person name="Freyhult E."/>
            <person name="Fulton L."/>
            <person name="Fulton R."/>
            <person name="Garcia A.C."/>
            <person name="Gardiner A."/>
            <person name="Garfield D.A."/>
            <person name="Garvin B.E."/>
            <person name="Gibson G."/>
            <person name="Gilbert D."/>
            <person name="Gnerre S."/>
            <person name="Godfrey J."/>
            <person name="Good R."/>
            <person name="Gotea V."/>
            <person name="Gravely B."/>
            <person name="Greenberg A.J."/>
            <person name="Griffiths-Jones S."/>
            <person name="Gross S."/>
            <person name="Guigo R."/>
            <person name="Gustafson E.A."/>
            <person name="Haerty W."/>
            <person name="Hahn M.W."/>
            <person name="Halligan D.L."/>
            <person name="Halpern A.L."/>
            <person name="Halter G.M."/>
            <person name="Han M.V."/>
            <person name="Heger A."/>
            <person name="Hillier L."/>
            <person name="Hinrichs A.S."/>
            <person name="Holmes I."/>
            <person name="Hoskins R.A."/>
            <person name="Hubisz M.J."/>
            <person name="Hultmark D."/>
            <person name="Huntley M.A."/>
            <person name="Jaffe D.B."/>
            <person name="Jagadeeshan S."/>
            <person name="Jeck W.R."/>
            <person name="Johnson J."/>
            <person name="Jones C.D."/>
            <person name="Jordan W.C."/>
            <person name="Karpen G.H."/>
            <person name="Kataoka E."/>
            <person name="Keightley P.D."/>
            <person name="Kheradpour P."/>
            <person name="Kirkness E.F."/>
            <person name="Koerich L.B."/>
            <person name="Kristiansen K."/>
            <person name="Kudrna D."/>
            <person name="Kulathinal R.J."/>
            <person name="Kumar S."/>
            <person name="Kwok R."/>
            <person name="Lander E."/>
            <person name="Langley C.H."/>
            <person name="Lapoint R."/>
            <person name="Lazzaro B.P."/>
            <person name="Lee S.J."/>
            <person name="Levesque L."/>
            <person name="Li R."/>
            <person name="Lin C.F."/>
            <person name="Lin M.F."/>
            <person name="Lindblad-Toh K."/>
            <person name="Llopart A."/>
            <person name="Long M."/>
            <person name="Low L."/>
            <person name="Lozovsky E."/>
            <person name="Lu J."/>
            <person name="Luo M."/>
            <person name="Machado C.A."/>
            <person name="Makalowski W."/>
            <person name="Marzo M."/>
            <person name="Matsuda M."/>
            <person name="Matzkin L."/>
            <person name="McAllister B."/>
            <person name="McBride C.S."/>
            <person name="McKernan B."/>
            <person name="McKernan K."/>
            <person name="Mendez-Lago M."/>
            <person name="Minx P."/>
            <person name="Mollenhauer M.U."/>
            <person name="Montooth K."/>
            <person name="Mount S.M."/>
            <person name="Mu X."/>
            <person name="Myers E."/>
            <person name="Negre B."/>
            <person name="Newfeld S."/>
            <person name="Nielsen R."/>
            <person name="Noor M.A."/>
            <person name="O'Grady P."/>
            <person name="Pachter L."/>
            <person name="Papaceit M."/>
            <person name="Parisi M.J."/>
            <person name="Parisi M."/>
            <person name="Parts L."/>
            <person name="Pedersen J.S."/>
            <person name="Pesole G."/>
            <person name="Phillippy A.M."/>
            <person name="Ponting C.P."/>
            <person name="Pop M."/>
            <person name="Porcelli D."/>
            <person name="Powell J.R."/>
            <person name="Prohaska S."/>
            <person name="Pruitt K."/>
            <person name="Puig M."/>
            <person name="Quesneville H."/>
            <person name="Ram K.R."/>
            <person name="Rand D."/>
            <person name="Rasmussen M.D."/>
            <person name="Reed L.K."/>
            <person name="Reenan R."/>
            <person name="Reily A."/>
            <person name="Remington K.A."/>
            <person name="Rieger T.T."/>
            <person name="Ritchie M.G."/>
            <person name="Robin C."/>
            <person name="Rogers Y.H."/>
            <person name="Rohde C."/>
            <person name="Rozas J."/>
            <person name="Rubenfield M.J."/>
            <person name="Ruiz A."/>
            <person name="Russo S."/>
            <person name="Salzberg S.L."/>
            <person name="Sanchez-Gracia A."/>
            <person name="Saranga D.J."/>
            <person name="Sato H."/>
            <person name="Schaeffer S.W."/>
            <person name="Schatz M.C."/>
            <person name="Schlenke T."/>
            <person name="Schwartz R."/>
            <person name="Segarra C."/>
            <person name="Singh R.S."/>
            <person name="Sirot L."/>
            <person name="Sirota M."/>
            <person name="Sisneros N.B."/>
            <person name="Smith C.D."/>
            <person name="Smith T.F."/>
            <person name="Spieth J."/>
            <person name="Stage D.E."/>
            <person name="Stark A."/>
            <person name="Stephan W."/>
            <person name="Strausberg R.L."/>
            <person name="Strempel S."/>
            <person name="Sturgill D."/>
            <person name="Sutton G."/>
            <person name="Sutton G.G."/>
            <person name="Tao W."/>
            <person name="Teichmann S."/>
            <person name="Tobari Y.N."/>
            <person name="Tomimura Y."/>
            <person name="Tsolas J.M."/>
            <person name="Valente V.L."/>
            <person name="Venter E."/>
            <person name="Venter J.C."/>
            <person name="Vicario S."/>
            <person name="Vieira F.G."/>
            <person name="Vilella A.J."/>
            <person name="Villasante A."/>
            <person name="Walenz B."/>
            <person name="Wang J."/>
            <person name="Wasserman M."/>
            <person name="Watts T."/>
            <person name="Wilson D."/>
            <person name="Wilson R.K."/>
            <person name="Wing R.A."/>
            <person name="Wolfner M.F."/>
            <person name="Wong A."/>
            <person name="Wong G.K."/>
            <person name="Wu C.I."/>
            <person name="Wu G."/>
            <person name="Yamamoto D."/>
            <person name="Yang H.P."/>
            <person name="Yang S.P."/>
            <person name="Yorke J.A."/>
            <person name="Yoshida K."/>
            <person name="Zdobnov E."/>
            <person name="Zhang P."/>
            <person name="Zhang Y."/>
            <person name="Zimin A.V."/>
            <person name="Baldwin J."/>
            <person name="Abdouelleil A."/>
            <person name="Abdulkadir J."/>
            <person name="Abebe A."/>
            <person name="Abera B."/>
            <person name="Abreu J."/>
            <person name="Acer S.C."/>
            <person name="Aftuck L."/>
            <person name="Alexander A."/>
            <person name="An P."/>
            <person name="Anderson E."/>
            <person name="Anderson S."/>
            <person name="Arachi H."/>
            <person name="Azer M."/>
            <person name="Bachantsang P."/>
            <person name="Barry A."/>
            <person name="Bayul T."/>
            <person name="Berlin A."/>
            <person name="Bessette D."/>
            <person name="Bloom T."/>
            <person name="Blye J."/>
            <person name="Boguslavskiy L."/>
            <person name="Bonnet C."/>
            <person name="Boukhgalter B."/>
            <person name="Bourzgui I."/>
            <person name="Brown A."/>
            <person name="Cahill P."/>
            <person name="Channer S."/>
            <person name="Cheshatsang Y."/>
            <person name="Chuda L."/>
            <person name="Citroen M."/>
            <person name="Collymore A."/>
            <person name="Cooke P."/>
            <person name="Costello M."/>
            <person name="D'Aco K."/>
            <person name="Daza R."/>
            <person name="De Haan G."/>
            <person name="DeGray S."/>
            <person name="DeMaso C."/>
            <person name="Dhargay N."/>
            <person name="Dooley K."/>
            <person name="Dooley E."/>
            <person name="Doricent M."/>
            <person name="Dorje P."/>
            <person name="Dorjee K."/>
            <person name="Dupes A."/>
            <person name="Elong R."/>
            <person name="Falk J."/>
            <person name="Farina A."/>
            <person name="Faro S."/>
            <person name="Ferguson D."/>
            <person name="Fisher S."/>
            <person name="Foley C.D."/>
            <person name="Franke A."/>
            <person name="Friedrich D."/>
            <person name="Gadbois L."/>
            <person name="Gearin G."/>
            <person name="Gearin C.R."/>
            <person name="Giannoukos G."/>
            <person name="Goode T."/>
            <person name="Graham J."/>
            <person name="Grandbois E."/>
            <person name="Grewal S."/>
            <person name="Gyaltsen K."/>
            <person name="Hafez N."/>
            <person name="Hagos B."/>
            <person name="Hall J."/>
            <person name="Henson C."/>
            <person name="Hollinger A."/>
            <person name="Honan T."/>
            <person name="Huard M.D."/>
            <person name="Hughes L."/>
            <person name="Hurhula B."/>
            <person name="Husby M.E."/>
            <person name="Kamat A."/>
            <person name="Kanga B."/>
            <person name="Kashin S."/>
            <person name="Khazanovich D."/>
            <person name="Kisner P."/>
            <person name="Lance K."/>
            <person name="Lara M."/>
            <person name="Lee W."/>
            <person name="Lennon N."/>
            <person name="Letendre F."/>
            <person name="LeVine R."/>
            <person name="Lipovsky A."/>
            <person name="Liu X."/>
            <person name="Liu J."/>
            <person name="Liu S."/>
            <person name="Lokyitsang T."/>
            <person name="Lokyitsang Y."/>
            <person name="Lubonja R."/>
            <person name="Lui A."/>
            <person name="MacDonald P."/>
            <person name="Magnisalis V."/>
            <person name="Maru K."/>
            <person name="Matthews C."/>
            <person name="McCusker W."/>
            <person name="McDonough S."/>
            <person name="Mehta T."/>
            <person name="Meldrim J."/>
            <person name="Meneus L."/>
            <person name="Mihai O."/>
            <person name="Mihalev A."/>
            <person name="Mihova T."/>
            <person name="Mittelman R."/>
            <person name="Mlenga V."/>
            <person name="Montmayeur A."/>
            <person name="Mulrain L."/>
            <person name="Navidi A."/>
            <person name="Naylor J."/>
            <person name="Negash T."/>
            <person name="Nguyen T."/>
            <person name="Nguyen N."/>
            <person name="Nicol R."/>
            <person name="Norbu C."/>
            <person name="Norbu N."/>
            <person name="Novod N."/>
            <person name="O'Neill B."/>
            <person name="Osman S."/>
            <person name="Markiewicz E."/>
            <person name="Oyono O.L."/>
            <person name="Patti C."/>
            <person name="Phunkhang P."/>
            <person name="Pierre F."/>
            <person name="Priest M."/>
            <person name="Raghuraman S."/>
            <person name="Rege F."/>
            <person name="Reyes R."/>
            <person name="Rise C."/>
            <person name="Rogov P."/>
            <person name="Ross K."/>
            <person name="Ryan E."/>
            <person name="Settipalli S."/>
            <person name="Shea T."/>
            <person name="Sherpa N."/>
            <person name="Shi L."/>
            <person name="Shih D."/>
            <person name="Sparrow T."/>
            <person name="Spaulding J."/>
            <person name="Stalker J."/>
            <person name="Stange-Thomann N."/>
            <person name="Stavropoulos S."/>
            <person name="Stone C."/>
            <person name="Strader C."/>
            <person name="Tesfaye S."/>
            <person name="Thomson T."/>
            <person name="Thoulutsang Y."/>
            <person name="Thoulutsang D."/>
            <person name="Topham K."/>
            <person name="Topping I."/>
            <person name="Tsamla T."/>
            <person name="Vassiliev H."/>
            <person name="Vo A."/>
            <person name="Wangchuk T."/>
            <person name="Wangdi T."/>
            <person name="Weiand M."/>
            <person name="Wilkinson J."/>
            <person name="Wilson A."/>
            <person name="Yadav S."/>
            <person name="Young G."/>
            <person name="Yu Q."/>
            <person name="Zembek L."/>
            <person name="Zhong D."/>
            <person name="Zimmer A."/>
            <person name="Zwirko Z."/>
            <person name="Jaffe D.B."/>
            <person name="Alvarez P."/>
            <person name="Brockman W."/>
            <person name="Butler J."/>
            <person name="Chin C."/>
            <person name="Gnerre S."/>
            <person name="Grabherr M."/>
            <person name="Kleber M."/>
            <person name="Mauceli E."/>
            <person name="MacCallum I."/>
        </authorList>
    </citation>
    <scope>NUCLEOTIDE SEQUENCE [LARGE SCALE GENOMIC DNA]</scope>
    <source>
        <strain evidence="6 7">TSC#14021-0224.01</strain>
    </source>
</reference>
<feature type="signal peptide" evidence="4">
    <location>
        <begin position="1"/>
        <end position="19"/>
    </location>
</feature>
<evidence type="ECO:0000256" key="4">
    <source>
        <dbReference type="SAM" id="SignalP"/>
    </source>
</evidence>
<gene>
    <name evidence="6" type="primary">Dere\GG26918</name>
    <name evidence="6" type="synonym">GG26918</name>
    <name evidence="6" type="ORF">Dere_GG26918</name>
</gene>
<keyword evidence="4" id="KW-0732">Signal</keyword>
<evidence type="ECO:0000256" key="2">
    <source>
        <dbReference type="ARBA" id="ARBA00022900"/>
    </source>
</evidence>
<sequence length="82" mass="9219">MKLLVLLFVFIALATNSLALKNEICGLPHSQVGYLGLACRALIPSWSYNFNQKECVDFNYGGCWGNANRFHSKESCEEKCLE</sequence>
<dbReference type="InterPro" id="IPR002223">
    <property type="entry name" value="Kunitz_BPTI"/>
</dbReference>
<protein>
    <recommendedName>
        <fullName evidence="5">BPTI/Kunitz inhibitor domain-containing protein</fullName>
    </recommendedName>
</protein>
<proteinExistence type="predicted"/>
<dbReference type="PANTHER" id="PTHR10083">
    <property type="entry name" value="KUNITZ-TYPE PROTEASE INHIBITOR-RELATED"/>
    <property type="match status" value="1"/>
</dbReference>